<feature type="region of interest" description="Disordered" evidence="2">
    <location>
        <begin position="1"/>
        <end position="34"/>
    </location>
</feature>
<protein>
    <submittedName>
        <fullName evidence="3">Uncharacterized protein</fullName>
    </submittedName>
</protein>
<dbReference type="EMBL" id="KN834840">
    <property type="protein sequence ID" value="KIK52570.1"/>
    <property type="molecule type" value="Genomic_DNA"/>
</dbReference>
<evidence type="ECO:0000256" key="1">
    <source>
        <dbReference type="SAM" id="Coils"/>
    </source>
</evidence>
<gene>
    <name evidence="3" type="ORF">GYMLUDRAFT_251065</name>
</gene>
<keyword evidence="1" id="KW-0175">Coiled coil</keyword>
<feature type="compositionally biased region" description="Basic and acidic residues" evidence="2">
    <location>
        <begin position="9"/>
        <end position="20"/>
    </location>
</feature>
<dbReference type="SUPFAM" id="SSF75704">
    <property type="entry name" value="Mitotic arrest deficient-like 1, Mad1"/>
    <property type="match status" value="1"/>
</dbReference>
<dbReference type="AlphaFoldDB" id="A0A0D0AQH6"/>
<keyword evidence="4" id="KW-1185">Reference proteome</keyword>
<evidence type="ECO:0000256" key="2">
    <source>
        <dbReference type="SAM" id="MobiDB-lite"/>
    </source>
</evidence>
<evidence type="ECO:0000313" key="4">
    <source>
        <dbReference type="Proteomes" id="UP000053593"/>
    </source>
</evidence>
<organism evidence="3 4">
    <name type="scientific">Collybiopsis luxurians FD-317 M1</name>
    <dbReference type="NCBI Taxonomy" id="944289"/>
    <lineage>
        <taxon>Eukaryota</taxon>
        <taxon>Fungi</taxon>
        <taxon>Dikarya</taxon>
        <taxon>Basidiomycota</taxon>
        <taxon>Agaricomycotina</taxon>
        <taxon>Agaricomycetes</taxon>
        <taxon>Agaricomycetidae</taxon>
        <taxon>Agaricales</taxon>
        <taxon>Marasmiineae</taxon>
        <taxon>Omphalotaceae</taxon>
        <taxon>Collybiopsis</taxon>
        <taxon>Collybiopsis luxurians</taxon>
    </lineage>
</organism>
<accession>A0A0D0AQH6</accession>
<feature type="coiled-coil region" evidence="1">
    <location>
        <begin position="58"/>
        <end position="92"/>
    </location>
</feature>
<proteinExistence type="predicted"/>
<sequence>LPGVSALSRKSDHLETENLHLQEQVSSRDGQLEEKDKELTHLKSFVRHFKGDVPSSGIQQLREALEGQKSEIESLKKKLAASEEACRVAAEESKS</sequence>
<feature type="non-terminal residue" evidence="3">
    <location>
        <position position="1"/>
    </location>
</feature>
<evidence type="ECO:0000313" key="3">
    <source>
        <dbReference type="EMBL" id="KIK52570.1"/>
    </source>
</evidence>
<dbReference type="Proteomes" id="UP000053593">
    <property type="component" value="Unassembled WGS sequence"/>
</dbReference>
<reference evidence="3 4" key="1">
    <citation type="submission" date="2014-04" db="EMBL/GenBank/DDBJ databases">
        <title>Evolutionary Origins and Diversification of the Mycorrhizal Mutualists.</title>
        <authorList>
            <consortium name="DOE Joint Genome Institute"/>
            <consortium name="Mycorrhizal Genomics Consortium"/>
            <person name="Kohler A."/>
            <person name="Kuo A."/>
            <person name="Nagy L.G."/>
            <person name="Floudas D."/>
            <person name="Copeland A."/>
            <person name="Barry K.W."/>
            <person name="Cichocki N."/>
            <person name="Veneault-Fourrey C."/>
            <person name="LaButti K."/>
            <person name="Lindquist E.A."/>
            <person name="Lipzen A."/>
            <person name="Lundell T."/>
            <person name="Morin E."/>
            <person name="Murat C."/>
            <person name="Riley R."/>
            <person name="Ohm R."/>
            <person name="Sun H."/>
            <person name="Tunlid A."/>
            <person name="Henrissat B."/>
            <person name="Grigoriev I.V."/>
            <person name="Hibbett D.S."/>
            <person name="Martin F."/>
        </authorList>
    </citation>
    <scope>NUCLEOTIDE SEQUENCE [LARGE SCALE GENOMIC DNA]</scope>
    <source>
        <strain evidence="3 4">FD-317 M1</strain>
    </source>
</reference>
<name>A0A0D0AQH6_9AGAR</name>
<dbReference type="HOGENOM" id="CLU_178687_0_0_1"/>